<dbReference type="InterPro" id="IPR013785">
    <property type="entry name" value="Aldolase_TIM"/>
</dbReference>
<dbReference type="InterPro" id="IPR036112">
    <property type="entry name" value="ComA_synth_sf"/>
</dbReference>
<dbReference type="SUPFAM" id="SSF102110">
    <property type="entry name" value="(2r)-phospho-3-sulfolactate synthase ComA"/>
    <property type="match status" value="1"/>
</dbReference>
<evidence type="ECO:0000313" key="4">
    <source>
        <dbReference type="Proteomes" id="UP000030669"/>
    </source>
</evidence>
<dbReference type="Gene3D" id="3.20.20.70">
    <property type="entry name" value="Aldolase class I"/>
    <property type="match status" value="1"/>
</dbReference>
<evidence type="ECO:0000313" key="3">
    <source>
        <dbReference type="EMBL" id="EPQ51380.1"/>
    </source>
</evidence>
<dbReference type="GeneID" id="19309867"/>
<evidence type="ECO:0000256" key="2">
    <source>
        <dbReference type="SAM" id="MobiDB-lite"/>
    </source>
</evidence>
<dbReference type="STRING" id="670483.S7RAT8"/>
<feature type="region of interest" description="Disordered" evidence="2">
    <location>
        <begin position="32"/>
        <end position="55"/>
    </location>
</feature>
<dbReference type="OrthoDB" id="47007at2759"/>
<gene>
    <name evidence="3" type="ORF">GLOTRDRAFT_96524</name>
</gene>
<organism evidence="3 4">
    <name type="scientific">Gloeophyllum trabeum (strain ATCC 11539 / FP-39264 / Madison 617)</name>
    <name type="common">Brown rot fungus</name>
    <dbReference type="NCBI Taxonomy" id="670483"/>
    <lineage>
        <taxon>Eukaryota</taxon>
        <taxon>Fungi</taxon>
        <taxon>Dikarya</taxon>
        <taxon>Basidiomycota</taxon>
        <taxon>Agaricomycotina</taxon>
        <taxon>Agaricomycetes</taxon>
        <taxon>Gloeophyllales</taxon>
        <taxon>Gloeophyllaceae</taxon>
        <taxon>Gloeophyllum</taxon>
    </lineage>
</organism>
<accession>S7RAT8</accession>
<dbReference type="PANTHER" id="PTHR48413:SF1">
    <property type="entry name" value="PROTEIN HEAT-STRESS-ASSOCIATED 32"/>
    <property type="match status" value="1"/>
</dbReference>
<dbReference type="RefSeq" id="XP_007870342.1">
    <property type="nucleotide sequence ID" value="XM_007872151.1"/>
</dbReference>
<dbReference type="Pfam" id="PF02679">
    <property type="entry name" value="ComA"/>
    <property type="match status" value="1"/>
</dbReference>
<comment type="similarity">
    <text evidence="1">Belongs to the phosphosulfolactate synthase family.</text>
</comment>
<sequence>MSMLRTLRPLTGVFRSARIPTSSVSRRFLSATPRASQNKVRPTGTGFEFLPTNPLPPKPRQHGLTEIRGPYYAPVGQTYIDELLSDWGEYVDGIKFAGGSFSLMPVERLKAFIDTAHKHNCYVSTGGFIERVIATSGGSKDQISRYLRACKDVGFDVLEISSGFLSIPTSDWQFLIELTAQHGLKPKPEVGIQWGAGGDASVEELESAGTRDVGWVIERAHNFLNAGAHMIMIESEGITENVKSWRTDVISGINSKLPTDKVMFEAAEPEVFSYHIQNTGATANLFIDHSQIVQLACLRRGIWGTGGTFGRVVTVG</sequence>
<dbReference type="InterPro" id="IPR003830">
    <property type="entry name" value="ComA_synth"/>
</dbReference>
<dbReference type="EMBL" id="KB469311">
    <property type="protein sequence ID" value="EPQ51380.1"/>
    <property type="molecule type" value="Genomic_DNA"/>
</dbReference>
<dbReference type="eggNOG" id="ENOG502RBUH">
    <property type="taxonomic scope" value="Eukaryota"/>
</dbReference>
<proteinExistence type="inferred from homology"/>
<reference evidence="3 4" key="1">
    <citation type="journal article" date="2012" name="Science">
        <title>The Paleozoic origin of enzymatic lignin decomposition reconstructed from 31 fungal genomes.</title>
        <authorList>
            <person name="Floudas D."/>
            <person name="Binder M."/>
            <person name="Riley R."/>
            <person name="Barry K."/>
            <person name="Blanchette R.A."/>
            <person name="Henrissat B."/>
            <person name="Martinez A.T."/>
            <person name="Otillar R."/>
            <person name="Spatafora J.W."/>
            <person name="Yadav J.S."/>
            <person name="Aerts A."/>
            <person name="Benoit I."/>
            <person name="Boyd A."/>
            <person name="Carlson A."/>
            <person name="Copeland A."/>
            <person name="Coutinho P.M."/>
            <person name="de Vries R.P."/>
            <person name="Ferreira P."/>
            <person name="Findley K."/>
            <person name="Foster B."/>
            <person name="Gaskell J."/>
            <person name="Glotzer D."/>
            <person name="Gorecki P."/>
            <person name="Heitman J."/>
            <person name="Hesse C."/>
            <person name="Hori C."/>
            <person name="Igarashi K."/>
            <person name="Jurgens J.A."/>
            <person name="Kallen N."/>
            <person name="Kersten P."/>
            <person name="Kohler A."/>
            <person name="Kuees U."/>
            <person name="Kumar T.K.A."/>
            <person name="Kuo A."/>
            <person name="LaButti K."/>
            <person name="Larrondo L.F."/>
            <person name="Lindquist E."/>
            <person name="Ling A."/>
            <person name="Lombard V."/>
            <person name="Lucas S."/>
            <person name="Lundell T."/>
            <person name="Martin R."/>
            <person name="McLaughlin D.J."/>
            <person name="Morgenstern I."/>
            <person name="Morin E."/>
            <person name="Murat C."/>
            <person name="Nagy L.G."/>
            <person name="Nolan M."/>
            <person name="Ohm R.A."/>
            <person name="Patyshakuliyeva A."/>
            <person name="Rokas A."/>
            <person name="Ruiz-Duenas F.J."/>
            <person name="Sabat G."/>
            <person name="Salamov A."/>
            <person name="Samejima M."/>
            <person name="Schmutz J."/>
            <person name="Slot J.C."/>
            <person name="St John F."/>
            <person name="Stenlid J."/>
            <person name="Sun H."/>
            <person name="Sun S."/>
            <person name="Syed K."/>
            <person name="Tsang A."/>
            <person name="Wiebenga A."/>
            <person name="Young D."/>
            <person name="Pisabarro A."/>
            <person name="Eastwood D.C."/>
            <person name="Martin F."/>
            <person name="Cullen D."/>
            <person name="Grigoriev I.V."/>
            <person name="Hibbett D.S."/>
        </authorList>
    </citation>
    <scope>NUCLEOTIDE SEQUENCE [LARGE SCALE GENOMIC DNA]</scope>
    <source>
        <strain evidence="3 4">ATCC 11539</strain>
    </source>
</reference>
<dbReference type="OMA" id="KNQQVEF"/>
<evidence type="ECO:0000256" key="1">
    <source>
        <dbReference type="ARBA" id="ARBA00010424"/>
    </source>
</evidence>
<dbReference type="Proteomes" id="UP000030669">
    <property type="component" value="Unassembled WGS sequence"/>
</dbReference>
<dbReference type="HOGENOM" id="CLU_062679_1_0_1"/>
<dbReference type="AlphaFoldDB" id="S7RAT8"/>
<keyword evidence="4" id="KW-1185">Reference proteome</keyword>
<protein>
    <submittedName>
        <fullName evidence="3">Phosphosulfolactate synthase</fullName>
    </submittedName>
</protein>
<name>S7RAT8_GLOTA</name>
<dbReference type="KEGG" id="gtr:GLOTRDRAFT_96524"/>
<dbReference type="PANTHER" id="PTHR48413">
    <property type="match status" value="1"/>
</dbReference>